<protein>
    <submittedName>
        <fullName evidence="1">Integrase</fullName>
    </submittedName>
</protein>
<evidence type="ECO:0000313" key="1">
    <source>
        <dbReference type="EMBL" id="AZZ88744.1"/>
    </source>
</evidence>
<proteinExistence type="predicted"/>
<gene>
    <name evidence="1" type="primary">int</name>
</gene>
<organism evidence="1">
    <name type="scientific">Pseudomonas aeruginosa</name>
    <dbReference type="NCBI Taxonomy" id="287"/>
    <lineage>
        <taxon>Bacteria</taxon>
        <taxon>Pseudomonadati</taxon>
        <taxon>Pseudomonadota</taxon>
        <taxon>Gammaproteobacteria</taxon>
        <taxon>Pseudomonadales</taxon>
        <taxon>Pseudomonadaceae</taxon>
        <taxon>Pseudomonas</taxon>
    </lineage>
</organism>
<keyword evidence="1" id="KW-0614">Plasmid</keyword>
<dbReference type="EMBL" id="MK047610">
    <property type="protein sequence ID" value="AZZ88744.1"/>
    <property type="molecule type" value="Genomic_DNA"/>
</dbReference>
<sequence length="689" mass="76865">MPDSLVVFTPKAERDATENLSEFIAMSRSQLSIFGADLRFDDMAWDVTNTTQQKALGSKRVRIYFSTQETVDDRLPTQMAEPFVSFAKAYIRYMQGMRPTKNPAFRVTALRALDAAHRQSGRLGPVMMDGGTFNRAARVVAERLTGSTAYRVGAQLELIAKFMSEHRLTAVPLAWRSPIKRPIDTTRVGPEFDKRRSEKMPSQAALEALPKAFHIATQPNDVLFSSIAAILCSAPDRINEVLLLAENCEVHEKTSGGKDAYGLRWHSAKGADPMVKWIIPSMAPVVAEAIAKIRNLTADARRIAQWYEINPERLYLPQNFEYLRSQELLTLDEIQRAILLEEGASSFARLWCSANNVLLNKRGNRVYARFADVERAAIALLPAGFPLLNAEVNLKFSEALIVVRRNELHSAKGTFRCVIEPVNINQVNTALGTRSKHGFESIFDRLGFTEPDGSPIGVSTHQFRHYLNTLAQIGGMSQLDIAKWSGRLDVRQNEAYDHVSADQMVAKIRESIGDQTLMFGPLAKLPKKIPISRDEFARLKIPTAHTTDFGFCVHDYTMTPCERHADCVNCNEHVCVKGDEGKAMMVKHRLQDAQELLERAEAATAKGYYGADRWMDHHKKTVLRLTQLTEILDNPAVPVGAVIQLADVPDVSWGEHALEDGVALDGRSAKTHLEASNPRHLKGIDNGND</sequence>
<reference evidence="1" key="1">
    <citation type="submission" date="2018-10" db="EMBL/GenBank/DDBJ databases">
        <title>Novel pTROUS1 plasmid carring metallo-beta-lactamase IMP-63 from Pseudomonas aeruginosa.</title>
        <authorList>
            <person name="Bour M."/>
            <person name="Liapis E."/>
            <person name="Plesiat P."/>
        </authorList>
    </citation>
    <scope>NUCLEOTIDE SEQUENCE</scope>
    <source>
        <strain evidence="1">163940</strain>
        <plasmid evidence="1">pTROUS1</plasmid>
    </source>
</reference>
<name>A0A3S5I4U4_PSEAI</name>
<dbReference type="RefSeq" id="WP_003137452.1">
    <property type="nucleotide sequence ID" value="NZ_CATOVU010000025.1"/>
</dbReference>
<geneLocation type="plasmid" evidence="1">
    <name>pTROUS1</name>
</geneLocation>
<dbReference type="AlphaFoldDB" id="A0A3S5I4U4"/>
<accession>A0A3S5I4U4</accession>